<evidence type="ECO:0000256" key="2">
    <source>
        <dbReference type="ARBA" id="ARBA00022448"/>
    </source>
</evidence>
<keyword evidence="2" id="KW-0813">Transport</keyword>
<dbReference type="KEGG" id="fhl:OE105_08820"/>
<evidence type="ECO:0000256" key="4">
    <source>
        <dbReference type="ARBA" id="ARBA00023065"/>
    </source>
</evidence>
<reference evidence="7" key="1">
    <citation type="submission" date="2022-09" db="EMBL/GenBank/DDBJ databases">
        <title>Complete Genomes of Fervidibacillus albus and Fervidibacillus halotolerans isolated from tidal flat sediments.</title>
        <authorList>
            <person name="Kwon K.K."/>
            <person name="Yang S.-H."/>
            <person name="Park M.J."/>
            <person name="Oh H.-M."/>
        </authorList>
    </citation>
    <scope>NUCLEOTIDE SEQUENCE</scope>
    <source>
        <strain evidence="7">MEBiC13594</strain>
    </source>
</reference>
<dbReference type="SUPFAM" id="SSF81573">
    <property type="entry name" value="F1F0 ATP synthase subunit B, membrane domain"/>
    <property type="match status" value="1"/>
</dbReference>
<dbReference type="RefSeq" id="WP_275419840.1">
    <property type="nucleotide sequence ID" value="NZ_CP106877.1"/>
</dbReference>
<evidence type="ECO:0000313" key="7">
    <source>
        <dbReference type="EMBL" id="WAA11723.1"/>
    </source>
</evidence>
<proteinExistence type="inferred from homology"/>
<evidence type="ECO:0000256" key="3">
    <source>
        <dbReference type="ARBA" id="ARBA00022781"/>
    </source>
</evidence>
<comment type="similarity">
    <text evidence="1">Belongs to the V-ATPase E subunit family.</text>
</comment>
<evidence type="ECO:0000256" key="5">
    <source>
        <dbReference type="ARBA" id="ARBA00023310"/>
    </source>
</evidence>
<keyword evidence="4" id="KW-0406">Ion transport</keyword>
<name>A0A9E8LXU2_9BACI</name>
<evidence type="ECO:0000256" key="6">
    <source>
        <dbReference type="SAM" id="Coils"/>
    </source>
</evidence>
<accession>A0A9E8LXU2</accession>
<gene>
    <name evidence="7" type="ORF">OE105_08820</name>
</gene>
<evidence type="ECO:0000313" key="8">
    <source>
        <dbReference type="Proteomes" id="UP001164726"/>
    </source>
</evidence>
<sequence length="185" mass="21763">MANLDNLIQKIITDAKREANRNLEEASRKKEEIIQKKKLKAEEVGEKWIQRAEREGNMEKDRLISNAHIQVRDQLLIVKRDFIDRVFSLAKEKLIRMDNREYVLFLQNHLKDVQLTGKEVLVIPEDKRDVVKDLGLSVIVSDEESVESGFLLRSEQFIMNHSVDFLLEYDRDELELEVAQILFND</sequence>
<keyword evidence="8" id="KW-1185">Reference proteome</keyword>
<evidence type="ECO:0000256" key="1">
    <source>
        <dbReference type="ARBA" id="ARBA00005901"/>
    </source>
</evidence>
<dbReference type="Proteomes" id="UP001164726">
    <property type="component" value="Chromosome"/>
</dbReference>
<protein>
    <submittedName>
        <fullName evidence="7">V-type ATP synthase subunit E</fullName>
    </submittedName>
</protein>
<dbReference type="InterPro" id="IPR002842">
    <property type="entry name" value="ATPase_V1_Esu"/>
</dbReference>
<dbReference type="Pfam" id="PF01991">
    <property type="entry name" value="vATP-synt_E"/>
    <property type="match status" value="1"/>
</dbReference>
<dbReference type="Gene3D" id="1.20.5.620">
    <property type="entry name" value="F1F0 ATP synthase subunit B, membrane domain"/>
    <property type="match status" value="1"/>
</dbReference>
<keyword evidence="5" id="KW-0066">ATP synthesis</keyword>
<dbReference type="AlphaFoldDB" id="A0A9E8LXU2"/>
<dbReference type="EMBL" id="CP106877">
    <property type="protein sequence ID" value="WAA11723.1"/>
    <property type="molecule type" value="Genomic_DNA"/>
</dbReference>
<dbReference type="GO" id="GO:0006754">
    <property type="term" value="P:ATP biosynthetic process"/>
    <property type="evidence" value="ECO:0007669"/>
    <property type="project" value="UniProtKB-KW"/>
</dbReference>
<organism evidence="7 8">
    <name type="scientific">Fervidibacillus halotolerans</name>
    <dbReference type="NCBI Taxonomy" id="2980027"/>
    <lineage>
        <taxon>Bacteria</taxon>
        <taxon>Bacillati</taxon>
        <taxon>Bacillota</taxon>
        <taxon>Bacilli</taxon>
        <taxon>Bacillales</taxon>
        <taxon>Bacillaceae</taxon>
        <taxon>Fervidibacillus</taxon>
    </lineage>
</organism>
<dbReference type="GO" id="GO:0033178">
    <property type="term" value="C:proton-transporting two-sector ATPase complex, catalytic domain"/>
    <property type="evidence" value="ECO:0007669"/>
    <property type="project" value="InterPro"/>
</dbReference>
<dbReference type="SUPFAM" id="SSF160527">
    <property type="entry name" value="V-type ATPase subunit E-like"/>
    <property type="match status" value="1"/>
</dbReference>
<dbReference type="InterPro" id="IPR028987">
    <property type="entry name" value="ATP_synth_B-like_membr_sf"/>
</dbReference>
<dbReference type="GO" id="GO:0046961">
    <property type="term" value="F:proton-transporting ATPase activity, rotational mechanism"/>
    <property type="evidence" value="ECO:0007669"/>
    <property type="project" value="InterPro"/>
</dbReference>
<keyword evidence="3" id="KW-0375">Hydrogen ion transport</keyword>
<feature type="coiled-coil region" evidence="6">
    <location>
        <begin position="9"/>
        <end position="43"/>
    </location>
</feature>
<keyword evidence="6" id="KW-0175">Coiled coil</keyword>